<accession>I5AQ07</accession>
<evidence type="ECO:0000313" key="1">
    <source>
        <dbReference type="EMBL" id="EIM55880.1"/>
    </source>
</evidence>
<reference evidence="1 2" key="2">
    <citation type="submission" date="2012-02" db="EMBL/GenBank/DDBJ databases">
        <title>Improved High-Quality Draft sequence of Eubacterium cellulosolvens 6.</title>
        <authorList>
            <consortium name="US DOE Joint Genome Institute"/>
            <person name="Lucas S."/>
            <person name="Han J."/>
            <person name="Lapidus A."/>
            <person name="Cheng J.-F."/>
            <person name="Goodwin L."/>
            <person name="Pitluck S."/>
            <person name="Peters L."/>
            <person name="Mikhailova N."/>
            <person name="Gu W."/>
            <person name="Detter J.C."/>
            <person name="Han C."/>
            <person name="Tapia R."/>
            <person name="Land M."/>
            <person name="Hauser L."/>
            <person name="Kyrpides N."/>
            <person name="Ivanova N."/>
            <person name="Pagani I."/>
            <person name="Johnson E."/>
            <person name="Mukhopadhyay B."/>
            <person name="Anderson I."/>
            <person name="Woyke T."/>
        </authorList>
    </citation>
    <scope>NUCLEOTIDE SEQUENCE [LARGE SCALE GENOMIC DNA]</scope>
    <source>
        <strain evidence="1 2">6</strain>
    </source>
</reference>
<keyword evidence="2" id="KW-1185">Reference proteome</keyword>
<dbReference type="HOGENOM" id="CLU_3036919_0_0_9"/>
<organism evidence="1 2">
    <name type="scientific">Eubacterium cellulosolvens (strain ATCC 43171 / JCM 9499 / 6)</name>
    <name type="common">Cillobacterium cellulosolvens</name>
    <dbReference type="NCBI Taxonomy" id="633697"/>
    <lineage>
        <taxon>Bacteria</taxon>
        <taxon>Bacillati</taxon>
        <taxon>Bacillota</taxon>
        <taxon>Clostridia</taxon>
        <taxon>Eubacteriales</taxon>
        <taxon>Eubacteriaceae</taxon>
        <taxon>Eubacterium</taxon>
    </lineage>
</organism>
<reference evidence="1 2" key="1">
    <citation type="submission" date="2010-08" db="EMBL/GenBank/DDBJ databases">
        <authorList>
            <consortium name="US DOE Joint Genome Institute (JGI-PGF)"/>
            <person name="Lucas S."/>
            <person name="Copeland A."/>
            <person name="Lapidus A."/>
            <person name="Cheng J.-F."/>
            <person name="Bruce D."/>
            <person name="Goodwin L."/>
            <person name="Pitluck S."/>
            <person name="Land M.L."/>
            <person name="Hauser L."/>
            <person name="Chang Y.-J."/>
            <person name="Anderson I.J."/>
            <person name="Johnson E."/>
            <person name="Mulhopadhyay B."/>
            <person name="Kyrpides N."/>
            <person name="Woyke T.J."/>
        </authorList>
    </citation>
    <scope>NUCLEOTIDE SEQUENCE [LARGE SCALE GENOMIC DNA]</scope>
    <source>
        <strain evidence="1 2">6</strain>
    </source>
</reference>
<dbReference type="AlphaFoldDB" id="I5AQ07"/>
<dbReference type="EMBL" id="CM001487">
    <property type="protein sequence ID" value="EIM55880.1"/>
    <property type="molecule type" value="Genomic_DNA"/>
</dbReference>
<dbReference type="Proteomes" id="UP000005753">
    <property type="component" value="Chromosome"/>
</dbReference>
<name>I5AQ07_EUBC6</name>
<evidence type="ECO:0000313" key="2">
    <source>
        <dbReference type="Proteomes" id="UP000005753"/>
    </source>
</evidence>
<proteinExistence type="predicted"/>
<sequence>TGSNKALTLKEKERHVMEFKMISDLRMAFFVMRLPFWAKKKTNHSWFALSLSKA</sequence>
<protein>
    <submittedName>
        <fullName evidence="1">Uncharacterized protein</fullName>
    </submittedName>
</protein>
<gene>
    <name evidence="1" type="ORF">EubceDRAFT1_0001</name>
</gene>
<feature type="non-terminal residue" evidence="1">
    <location>
        <position position="1"/>
    </location>
</feature>
<dbReference type="STRING" id="633697.EubceDRAFT1_0001"/>